<feature type="compositionally biased region" description="Basic and acidic residues" evidence="1">
    <location>
        <begin position="805"/>
        <end position="814"/>
    </location>
</feature>
<protein>
    <submittedName>
        <fullName evidence="2">Uncharacterized protein</fullName>
    </submittedName>
</protein>
<feature type="region of interest" description="Disordered" evidence="1">
    <location>
        <begin position="786"/>
        <end position="814"/>
    </location>
</feature>
<evidence type="ECO:0000313" key="2">
    <source>
        <dbReference type="EMBL" id="KXS14793.1"/>
    </source>
</evidence>
<feature type="compositionally biased region" description="Low complexity" evidence="1">
    <location>
        <begin position="271"/>
        <end position="298"/>
    </location>
</feature>
<feature type="compositionally biased region" description="Pro residues" evidence="1">
    <location>
        <begin position="652"/>
        <end position="666"/>
    </location>
</feature>
<dbReference type="OMA" id="NHCTANG"/>
<feature type="compositionally biased region" description="Basic and acidic residues" evidence="1">
    <location>
        <begin position="570"/>
        <end position="599"/>
    </location>
</feature>
<dbReference type="AlphaFoldDB" id="A0A139AEE1"/>
<feature type="compositionally biased region" description="Low complexity" evidence="1">
    <location>
        <begin position="24"/>
        <end position="49"/>
    </location>
</feature>
<dbReference type="EMBL" id="KQ965766">
    <property type="protein sequence ID" value="KXS14793.1"/>
    <property type="molecule type" value="Genomic_DNA"/>
</dbReference>
<accession>A0A139AEE1</accession>
<feature type="compositionally biased region" description="Polar residues" evidence="1">
    <location>
        <begin position="176"/>
        <end position="186"/>
    </location>
</feature>
<feature type="region of interest" description="Disordered" evidence="1">
    <location>
        <begin position="91"/>
        <end position="199"/>
    </location>
</feature>
<organism evidence="2 3">
    <name type="scientific">Gonapodya prolifera (strain JEL478)</name>
    <name type="common">Monoblepharis prolifera</name>
    <dbReference type="NCBI Taxonomy" id="1344416"/>
    <lineage>
        <taxon>Eukaryota</taxon>
        <taxon>Fungi</taxon>
        <taxon>Fungi incertae sedis</taxon>
        <taxon>Chytridiomycota</taxon>
        <taxon>Chytridiomycota incertae sedis</taxon>
        <taxon>Monoblepharidomycetes</taxon>
        <taxon>Monoblepharidales</taxon>
        <taxon>Gonapodyaceae</taxon>
        <taxon>Gonapodya</taxon>
    </lineage>
</organism>
<reference evidence="2 3" key="1">
    <citation type="journal article" date="2015" name="Genome Biol. Evol.">
        <title>Phylogenomic analyses indicate that early fungi evolved digesting cell walls of algal ancestors of land plants.</title>
        <authorList>
            <person name="Chang Y."/>
            <person name="Wang S."/>
            <person name="Sekimoto S."/>
            <person name="Aerts A.L."/>
            <person name="Choi C."/>
            <person name="Clum A."/>
            <person name="LaButti K.M."/>
            <person name="Lindquist E.A."/>
            <person name="Yee Ngan C."/>
            <person name="Ohm R.A."/>
            <person name="Salamov A.A."/>
            <person name="Grigoriev I.V."/>
            <person name="Spatafora J.W."/>
            <person name="Berbee M.L."/>
        </authorList>
    </citation>
    <scope>NUCLEOTIDE SEQUENCE [LARGE SCALE GENOMIC DNA]</scope>
    <source>
        <strain evidence="2 3">JEL478</strain>
    </source>
</reference>
<feature type="compositionally biased region" description="Low complexity" evidence="1">
    <location>
        <begin position="309"/>
        <end position="334"/>
    </location>
</feature>
<feature type="compositionally biased region" description="Low complexity" evidence="1">
    <location>
        <begin position="122"/>
        <end position="156"/>
    </location>
</feature>
<feature type="region of interest" description="Disordered" evidence="1">
    <location>
        <begin position="560"/>
        <end position="611"/>
    </location>
</feature>
<name>A0A139AEE1_GONPJ</name>
<feature type="region of interest" description="Disordered" evidence="1">
    <location>
        <begin position="628"/>
        <end position="703"/>
    </location>
</feature>
<evidence type="ECO:0000313" key="3">
    <source>
        <dbReference type="Proteomes" id="UP000070544"/>
    </source>
</evidence>
<feature type="compositionally biased region" description="Low complexity" evidence="1">
    <location>
        <begin position="667"/>
        <end position="679"/>
    </location>
</feature>
<sequence>MPSPAKNYTALLNSAPHHYTMRYSSPSPSPSASASLAAGSPPKSPPSHSHVGSATSLDSLPLKNPHGHAHSHSLAIITQISDTLPVTASAATAAPMAAPTPTKRPTSPITTTPTTPHPPSRPRSAAALLAARSSSSSVPKVSSPLRRSSTRATSSSDAYADMQDDVRPTVLRTRSESAASTGQAHRTSSESCTSNDSSVDEGVLVVARSKARREGDAADGPGAGAAAGAVNGGYGHNPNHCTANGMKETTQKMAEGGRPPTEASLPPPSAIPSLPSSPTSHLPTSSSSSTTKSPAQPHLHQHHQHHDQQQQQQQVPTLAAPRPTRPARLGAHAAAPPPPTGEQQQQGQHRTLTRSPVASESAENFPALSLPTLTAPASTNGGGGAPIDPSRFAAALSALTSTTTSTSTRGSDQDPNNALAVFAALSRRDPRVAAALVEELGRQVAAQQAAAAAAGAASGQSGLGAQQGPGRSPANGAEAGATTARPRRPPTRPTPTSAQLPPPFLAHLDRLTASTAAWHHPHMRSLARLKRSPVHRSVLWSHMTPDERVESVLEHPEKGVVVTPGGRRSKAVEEMRGVLGRDERARKDVGGEVGKGGDGDREDEGEDQDQAQAQASWLWKWLEGATRHSRATAAGGDGRAEPRTRGRSASLPLPPPRRSSPSPAPAAPGTTHPAGPPRTLTRAPTASSPTRALTPRTPPALRSYVRVPGTPLVLGGSLPPGSWRTPRDGVGPGVARGPVPVFRAGSGFERFPSESTVGVWYGFGGKAGSVVGPVSQEVAGAGVGAVAGAGTKGGDAAGAPIAQKEGGKDDERGKGWAEWVWGRQGGAGR</sequence>
<feature type="region of interest" description="Disordered" evidence="1">
    <location>
        <begin position="459"/>
        <end position="502"/>
    </location>
</feature>
<keyword evidence="3" id="KW-1185">Reference proteome</keyword>
<feature type="compositionally biased region" description="Low complexity" evidence="1">
    <location>
        <begin position="91"/>
        <end position="114"/>
    </location>
</feature>
<feature type="compositionally biased region" description="Gly residues" evidence="1">
    <location>
        <begin position="786"/>
        <end position="796"/>
    </location>
</feature>
<feature type="compositionally biased region" description="Polar residues" evidence="1">
    <location>
        <begin position="341"/>
        <end position="362"/>
    </location>
</feature>
<feature type="compositionally biased region" description="Acidic residues" evidence="1">
    <location>
        <begin position="600"/>
        <end position="609"/>
    </location>
</feature>
<dbReference type="OrthoDB" id="10673868at2759"/>
<feature type="region of interest" description="Disordered" evidence="1">
    <location>
        <begin position="250"/>
        <end position="363"/>
    </location>
</feature>
<gene>
    <name evidence="2" type="ORF">M427DRAFT_334569</name>
</gene>
<evidence type="ECO:0000256" key="1">
    <source>
        <dbReference type="SAM" id="MobiDB-lite"/>
    </source>
</evidence>
<dbReference type="Proteomes" id="UP000070544">
    <property type="component" value="Unassembled WGS sequence"/>
</dbReference>
<proteinExistence type="predicted"/>
<feature type="region of interest" description="Disordered" evidence="1">
    <location>
        <begin position="19"/>
        <end position="68"/>
    </location>
</feature>
<feature type="compositionally biased region" description="Low complexity" evidence="1">
    <location>
        <begin position="689"/>
        <end position="702"/>
    </location>
</feature>